<dbReference type="Proteomes" id="UP001320706">
    <property type="component" value="Unassembled WGS sequence"/>
</dbReference>
<protein>
    <submittedName>
        <fullName evidence="1">Uncharacterized protein</fullName>
    </submittedName>
</protein>
<organism evidence="1 2">
    <name type="scientific">Zalaria obscura</name>
    <dbReference type="NCBI Taxonomy" id="2024903"/>
    <lineage>
        <taxon>Eukaryota</taxon>
        <taxon>Fungi</taxon>
        <taxon>Dikarya</taxon>
        <taxon>Ascomycota</taxon>
        <taxon>Pezizomycotina</taxon>
        <taxon>Dothideomycetes</taxon>
        <taxon>Dothideomycetidae</taxon>
        <taxon>Dothideales</taxon>
        <taxon>Zalariaceae</taxon>
        <taxon>Zalaria</taxon>
    </lineage>
</organism>
<evidence type="ECO:0000313" key="2">
    <source>
        <dbReference type="Proteomes" id="UP001320706"/>
    </source>
</evidence>
<comment type="caution">
    <text evidence="1">The sequence shown here is derived from an EMBL/GenBank/DDBJ whole genome shotgun (WGS) entry which is preliminary data.</text>
</comment>
<reference evidence="1" key="1">
    <citation type="submission" date="2024-02" db="EMBL/GenBank/DDBJ databases">
        <title>Metagenome Assembled Genome of Zalaria obscura JY119.</title>
        <authorList>
            <person name="Vighnesh L."/>
            <person name="Jagadeeshwari U."/>
            <person name="Venkata Ramana C."/>
            <person name="Sasikala C."/>
        </authorList>
    </citation>
    <scope>NUCLEOTIDE SEQUENCE</scope>
    <source>
        <strain evidence="1">JY119</strain>
    </source>
</reference>
<dbReference type="EMBL" id="JAMKPW020000041">
    <property type="protein sequence ID" value="KAK8196811.1"/>
    <property type="molecule type" value="Genomic_DNA"/>
</dbReference>
<name>A0ACC3S5D7_9PEZI</name>
<proteinExistence type="predicted"/>
<sequence>MATTTLKTRFGDLEVSKEIIQGDFDTIPVIDLADMTSPDLEKRQKLAFELYDACARVGFFYIKNHGIAEDLIEKMHNASHEYFKLPVDQKMECYMGNAKQAFRGYTPLLGSHQTTEIEENPAGNLSEAFDIGYELEGDKQAKPGDVLPEDTASMYGGNIWPKEEYLPGFRSTYNEYFGEVMDLGRNLLRVFALALSLPESYFDEMVTYPGSLSRLMYYPPQRVSSEAHQGINPHTDYECFTILSQDSVPGLQVLNANNQWIAATPIKGTFVVNIGDTLKFWTNGKFKSTIHRAINLTGKERYSVPFFFGVNYDAVIKPLDTCIDEGESNIHEPVTAGEYVKKALSTTYVKQGDEVPDLAAAAKMVEIPAPQMIAIPAA</sequence>
<gene>
    <name evidence="1" type="ORF">M8818_006978</name>
</gene>
<keyword evidence="2" id="KW-1185">Reference proteome</keyword>
<accession>A0ACC3S5D7</accession>
<evidence type="ECO:0000313" key="1">
    <source>
        <dbReference type="EMBL" id="KAK8196811.1"/>
    </source>
</evidence>